<sequence length="525" mass="57457">MKEMSELSASGTIALPRPPFNNPAADTIIQSSDGVNFRVRSGIVAEASPIFCDMFSIPLPDASSIPDSPDFIDGKPVVAVQENSVTLDRLLRLCYPTADPPLPKLKDVRPVLAAAIKYEMEEAVALMKLALLGFVDRQPLAVWATACELRLEDEAKAAAKALVGTDIPADAPPELENVTAGAYYRLLKFHRAGGAVSESFKFSEPDPEDIPKSKPSRARPVTSLVYQPRPFADIICRSSDGTEYLTHKIILSTASPLLHDRIDALPPNPPSTLPVLELDVHGAPLGPLLELCYPVKRDSMELRDLPIRDVLAMLFNARRLEMESPFHLLRYGAVGWLKVSHSFAIYLLASNLGLSEIAEDALQFLHADPFTYGYIPEMETVPALAYHQLFVNRRASLAVASTLTNKFGVSPNGGRRTSPPGESKADGTSAGSPGEESSGTDTPTASGDPWLRGILERTAEELRSPNQDERWFSKPDTSETLEESLKRKLWCGTCEENLRLVLQIEKLYTEVRQAMEANNGKLKAV</sequence>
<dbReference type="SMART" id="SM00225">
    <property type="entry name" value="BTB"/>
    <property type="match status" value="2"/>
</dbReference>
<dbReference type="OrthoDB" id="3164835at2759"/>
<feature type="region of interest" description="Disordered" evidence="1">
    <location>
        <begin position="408"/>
        <end position="450"/>
    </location>
</feature>
<dbReference type="EMBL" id="ML122254">
    <property type="protein sequence ID" value="RPD64446.1"/>
    <property type="molecule type" value="Genomic_DNA"/>
</dbReference>
<feature type="compositionally biased region" description="Polar residues" evidence="1">
    <location>
        <begin position="429"/>
        <end position="445"/>
    </location>
</feature>
<dbReference type="AlphaFoldDB" id="A0A5C2SSW6"/>
<evidence type="ECO:0000259" key="2">
    <source>
        <dbReference type="SMART" id="SM00225"/>
    </source>
</evidence>
<dbReference type="STRING" id="1328759.A0A5C2SSW6"/>
<feature type="domain" description="BTB" evidence="2">
    <location>
        <begin position="232"/>
        <end position="332"/>
    </location>
</feature>
<dbReference type="Proteomes" id="UP000313359">
    <property type="component" value="Unassembled WGS sequence"/>
</dbReference>
<protein>
    <recommendedName>
        <fullName evidence="2">BTB domain-containing protein</fullName>
    </recommendedName>
</protein>
<organism evidence="3 4">
    <name type="scientific">Lentinus tigrinus ALCF2SS1-6</name>
    <dbReference type="NCBI Taxonomy" id="1328759"/>
    <lineage>
        <taxon>Eukaryota</taxon>
        <taxon>Fungi</taxon>
        <taxon>Dikarya</taxon>
        <taxon>Basidiomycota</taxon>
        <taxon>Agaricomycotina</taxon>
        <taxon>Agaricomycetes</taxon>
        <taxon>Polyporales</taxon>
        <taxon>Polyporaceae</taxon>
        <taxon>Lentinus</taxon>
    </lineage>
</organism>
<dbReference type="InterPro" id="IPR011333">
    <property type="entry name" value="SKP1/BTB/POZ_sf"/>
</dbReference>
<keyword evidence="4" id="KW-1185">Reference proteome</keyword>
<evidence type="ECO:0000313" key="4">
    <source>
        <dbReference type="Proteomes" id="UP000313359"/>
    </source>
</evidence>
<gene>
    <name evidence="3" type="ORF">L227DRAFT_542360</name>
</gene>
<proteinExistence type="predicted"/>
<reference evidence="3" key="1">
    <citation type="journal article" date="2018" name="Genome Biol. Evol.">
        <title>Genomics and development of Lentinus tigrinus, a white-rot wood-decaying mushroom with dimorphic fruiting bodies.</title>
        <authorList>
            <person name="Wu B."/>
            <person name="Xu Z."/>
            <person name="Knudson A."/>
            <person name="Carlson A."/>
            <person name="Chen N."/>
            <person name="Kovaka S."/>
            <person name="LaButti K."/>
            <person name="Lipzen A."/>
            <person name="Pennachio C."/>
            <person name="Riley R."/>
            <person name="Schakwitz W."/>
            <person name="Umezawa K."/>
            <person name="Ohm R.A."/>
            <person name="Grigoriev I.V."/>
            <person name="Nagy L.G."/>
            <person name="Gibbons J."/>
            <person name="Hibbett D."/>
        </authorList>
    </citation>
    <scope>NUCLEOTIDE SEQUENCE [LARGE SCALE GENOMIC DNA]</scope>
    <source>
        <strain evidence="3">ALCF2SS1-6</strain>
    </source>
</reference>
<accession>A0A5C2SSW6</accession>
<dbReference type="InterPro" id="IPR000210">
    <property type="entry name" value="BTB/POZ_dom"/>
</dbReference>
<name>A0A5C2SSW6_9APHY</name>
<evidence type="ECO:0000256" key="1">
    <source>
        <dbReference type="SAM" id="MobiDB-lite"/>
    </source>
</evidence>
<evidence type="ECO:0000313" key="3">
    <source>
        <dbReference type="EMBL" id="RPD64446.1"/>
    </source>
</evidence>
<feature type="domain" description="BTB" evidence="2">
    <location>
        <begin position="25"/>
        <end position="135"/>
    </location>
</feature>
<dbReference type="Gene3D" id="3.30.710.10">
    <property type="entry name" value="Potassium Channel Kv1.1, Chain A"/>
    <property type="match status" value="1"/>
</dbReference>